<dbReference type="HOGENOM" id="CLU_297686_0_0_9"/>
<dbReference type="InterPro" id="IPR019931">
    <property type="entry name" value="LPXTG_anchor"/>
</dbReference>
<feature type="compositionally biased region" description="Polar residues" evidence="6">
    <location>
        <begin position="39"/>
        <end position="61"/>
    </location>
</feature>
<proteinExistence type="predicted"/>
<dbReference type="EMBL" id="ACGV01000123">
    <property type="protein sequence ID" value="EEJ40562.1"/>
    <property type="molecule type" value="Genomic_DNA"/>
</dbReference>
<dbReference type="Gene3D" id="1.10.287.620">
    <property type="entry name" value="Helix Hairpins"/>
    <property type="match status" value="1"/>
</dbReference>
<evidence type="ECO:0000256" key="1">
    <source>
        <dbReference type="ARBA" id="ARBA00022512"/>
    </source>
</evidence>
<dbReference type="PROSITE" id="PS50847">
    <property type="entry name" value="GRAM_POS_ANCHORING"/>
    <property type="match status" value="1"/>
</dbReference>
<dbReference type="AlphaFoldDB" id="C2EU30"/>
<dbReference type="PANTHER" id="PTHR46104:SF1">
    <property type="entry name" value="GENE 9195-RELATED"/>
    <property type="match status" value="1"/>
</dbReference>
<evidence type="ECO:0000256" key="4">
    <source>
        <dbReference type="ARBA" id="ARBA00023088"/>
    </source>
</evidence>
<dbReference type="Gene3D" id="1.10.287.1490">
    <property type="match status" value="1"/>
</dbReference>
<keyword evidence="5" id="KW-0175">Coiled coil</keyword>
<comment type="caution">
    <text evidence="8">The sequence shown here is derived from an EMBL/GenBank/DDBJ whole genome shotgun (WGS) entry which is preliminary data.</text>
</comment>
<dbReference type="STRING" id="1423814.HMPREF0549_0966"/>
<evidence type="ECO:0000256" key="5">
    <source>
        <dbReference type="SAM" id="Coils"/>
    </source>
</evidence>
<dbReference type="SUPFAM" id="SSF57997">
    <property type="entry name" value="Tropomyosin"/>
    <property type="match status" value="1"/>
</dbReference>
<feature type="compositionally biased region" description="Basic and acidic residues" evidence="6">
    <location>
        <begin position="697"/>
        <end position="715"/>
    </location>
</feature>
<keyword evidence="1" id="KW-0134">Cell wall</keyword>
<dbReference type="PATRIC" id="fig|1423814.6.peg.27"/>
<feature type="compositionally biased region" description="Polar residues" evidence="6">
    <location>
        <begin position="1"/>
        <end position="11"/>
    </location>
</feature>
<evidence type="ECO:0000256" key="2">
    <source>
        <dbReference type="ARBA" id="ARBA00022525"/>
    </source>
</evidence>
<keyword evidence="4" id="KW-0572">Peptidoglycan-anchor</keyword>
<feature type="region of interest" description="Disordered" evidence="6">
    <location>
        <begin position="902"/>
        <end position="930"/>
    </location>
</feature>
<dbReference type="eggNOG" id="COG1196">
    <property type="taxonomic scope" value="Bacteria"/>
</dbReference>
<feature type="compositionally biased region" description="Polar residues" evidence="6">
    <location>
        <begin position="216"/>
        <end position="235"/>
    </location>
</feature>
<feature type="compositionally biased region" description="Polar residues" evidence="6">
    <location>
        <begin position="169"/>
        <end position="196"/>
    </location>
</feature>
<name>C2EU30_9LACO</name>
<dbReference type="PANTHER" id="PTHR46104">
    <property type="entry name" value="GENE 9195-RELATED-RELATED"/>
    <property type="match status" value="1"/>
</dbReference>
<dbReference type="NCBIfam" id="TIGR01167">
    <property type="entry name" value="LPXTG_anchor"/>
    <property type="match status" value="1"/>
</dbReference>
<dbReference type="Pfam" id="PF00746">
    <property type="entry name" value="Gram_pos_anchor"/>
    <property type="match status" value="1"/>
</dbReference>
<keyword evidence="3" id="KW-0732">Signal</keyword>
<feature type="compositionally biased region" description="Low complexity" evidence="6">
    <location>
        <begin position="12"/>
        <end position="34"/>
    </location>
</feature>
<sequence length="1011" mass="107015">MRNAQTAQEHGQSILSAAQQRQQAAQSAYDQQLADVQAKQVTVDQDQQDLSAAQEQLNAAQSSAGSASSSASTSSSSATSSSASTSGSTSGSSSTSSSASSSTSGSASAGSSATSSSSSASSAATLQQAQAAVRDAQSKQEAAQIAFNQASDDVDAKSTAVDTARQAADQANQKVNTDQNAVKTAQQKVTDLQNASHADVATLQQEVSRLQEKLQNDQQAVTDAQNKLNQAQTGLETAKQAVDNANDDLTKAQQDAKAAQDKLTADQNTAQGKQQAAQSAKETMEQAKAKLDALKNGTASESDPIAQQAPAKVPAGFTDAFAGFNPHAEPTKASQAIQEYVKEAIVDNGSKLNEHFQTTWESTVNGKTTYFVNDNFKHNASDQKELIDIHNLTDSQKEELNEFTANVINRIRKQIAADGGQNITRGYLEVSKGATEIGSQLLTKGYDPSVWRFSQKSHNKNLKYVAKDLGLGEAYVGENVSGSGRNQIDLNPVKPNMDNLKETVYDAIMAMMFYDNIINNVSGPGFGGHTTALLNDPQYNVNTSQGGNAISLDPNGNIIGKQYLNVGVDSEGFIHFNFISDANATPEVKTKLAQGATTPGIDQQSNVSQDDINTAQQDYDQKKVTSDKAEQEAKTALETVENDQAEVKTVSDAVTTAQQKLDSAKKKAQTAQEAVTTKQREVTDAQAKANATQGQVNEKKAALDAAGKSKDDQAKELNQAKADLQTAQQTLAADQKDQKTKQQAAQNVQSALKKAQETLTAKKSALDNAKKELLSAQDQLNQLEGNKLKNSLAMQLFAQSYAKFAAAIPGEISNLSARVEKLQKKLSNDQAALKDSQKVLATKKTELDAANAALVKTTSDTTIADLKAQLQKDQQQLAQDQATLAKYQQAVKDDLAAFARLQPETTGSQTTDQTIGETGENGSEKVTTQGQKVAGTTTVYRPTNGVAATVAFPVATANSSIAHQQAPSVVISHKAQSRLPQTGDSHNLTALLGLGLAGLAASFGLARKRED</sequence>
<evidence type="ECO:0000256" key="6">
    <source>
        <dbReference type="SAM" id="MobiDB-lite"/>
    </source>
</evidence>
<dbReference type="Proteomes" id="UP000004483">
    <property type="component" value="Unassembled WGS sequence"/>
</dbReference>
<feature type="compositionally biased region" description="Low complexity" evidence="6">
    <location>
        <begin position="62"/>
        <end position="125"/>
    </location>
</feature>
<keyword evidence="2" id="KW-0964">Secreted</keyword>
<protein>
    <submittedName>
        <fullName evidence="8">LPXTG-motif cell wall anchor domain protein</fullName>
    </submittedName>
</protein>
<feature type="compositionally biased region" description="Low complexity" evidence="6">
    <location>
        <begin position="265"/>
        <end position="281"/>
    </location>
</feature>
<dbReference type="NCBIfam" id="TIGR04320">
    <property type="entry name" value="Surf_Exclu_PgrA"/>
    <property type="match status" value="1"/>
</dbReference>
<feature type="region of interest" description="Disordered" evidence="6">
    <location>
        <begin position="1"/>
        <end position="196"/>
    </location>
</feature>
<feature type="compositionally biased region" description="Polar residues" evidence="6">
    <location>
        <begin position="903"/>
        <end position="930"/>
    </location>
</feature>
<evidence type="ECO:0000256" key="3">
    <source>
        <dbReference type="ARBA" id="ARBA00022729"/>
    </source>
</evidence>
<feature type="domain" description="Gram-positive cocci surface proteins LPxTG" evidence="7">
    <location>
        <begin position="979"/>
        <end position="1011"/>
    </location>
</feature>
<feature type="region of interest" description="Disordered" evidence="6">
    <location>
        <begin position="251"/>
        <end position="287"/>
    </location>
</feature>
<evidence type="ECO:0000313" key="8">
    <source>
        <dbReference type="EMBL" id="EEJ40562.1"/>
    </source>
</evidence>
<dbReference type="OrthoDB" id="2334803at2"/>
<reference evidence="8 9" key="1">
    <citation type="submission" date="2009-01" db="EMBL/GenBank/DDBJ databases">
        <authorList>
            <person name="Qin X."/>
            <person name="Bachman B."/>
            <person name="Battles P."/>
            <person name="Bell A."/>
            <person name="Bess C."/>
            <person name="Bickham C."/>
            <person name="Chaboub L."/>
            <person name="Chen D."/>
            <person name="Coyle M."/>
            <person name="Deiros D.R."/>
            <person name="Dinh H."/>
            <person name="Forbes L."/>
            <person name="Fowler G."/>
            <person name="Francisco L."/>
            <person name="Fu Q."/>
            <person name="Gubbala S."/>
            <person name="Hale W."/>
            <person name="Han Y."/>
            <person name="Hemphill L."/>
            <person name="Highlander S.K."/>
            <person name="Hirani K."/>
            <person name="Hogues M."/>
            <person name="Jackson L."/>
            <person name="Jakkamsetti A."/>
            <person name="Javaid M."/>
            <person name="Jiang H."/>
            <person name="Korchina V."/>
            <person name="Kovar C."/>
            <person name="Lara F."/>
            <person name="Lee S."/>
            <person name="Mata R."/>
            <person name="Mathew T."/>
            <person name="Moen C."/>
            <person name="Morales K."/>
            <person name="Munidasa M."/>
            <person name="Nazareth L."/>
            <person name="Ngo R."/>
            <person name="Nguyen L."/>
            <person name="Okwuonu G."/>
            <person name="Ongeri F."/>
            <person name="Patil S."/>
            <person name="Petrosino J."/>
            <person name="Pham C."/>
            <person name="Pham P."/>
            <person name="Pu L.-L."/>
            <person name="Puazo M."/>
            <person name="Raj R."/>
            <person name="Reid J."/>
            <person name="Rouhana J."/>
            <person name="Saada N."/>
            <person name="Shang Y."/>
            <person name="Simmons D."/>
            <person name="Thornton R."/>
            <person name="Warren J."/>
            <person name="Weissenberger G."/>
            <person name="Zhang J."/>
            <person name="Zhang L."/>
            <person name="Zhou C."/>
            <person name="Zhu D."/>
            <person name="Muzny D."/>
            <person name="Worley K."/>
            <person name="Gibbs R."/>
        </authorList>
    </citation>
    <scope>NUCLEOTIDE SEQUENCE [LARGE SCALE GENOMIC DNA]</scope>
    <source>
        <strain evidence="8 9">ATCC 49540</strain>
    </source>
</reference>
<evidence type="ECO:0000259" key="7">
    <source>
        <dbReference type="PROSITE" id="PS50847"/>
    </source>
</evidence>
<feature type="region of interest" description="Disordered" evidence="6">
    <location>
        <begin position="214"/>
        <end position="238"/>
    </location>
</feature>
<gene>
    <name evidence="8" type="ORF">HMPREF0549_0966</name>
</gene>
<feature type="coiled-coil region" evidence="5">
    <location>
        <begin position="863"/>
        <end position="890"/>
    </location>
</feature>
<feature type="coiled-coil region" evidence="5">
    <location>
        <begin position="812"/>
        <end position="839"/>
    </location>
</feature>
<feature type="region of interest" description="Disordered" evidence="6">
    <location>
        <begin position="687"/>
        <end position="715"/>
    </location>
</feature>
<dbReference type="RefSeq" id="WP_003716233.1">
    <property type="nucleotide sequence ID" value="NZ_AZGL01000001.1"/>
</dbReference>
<accession>C2EU30</accession>
<dbReference type="InterPro" id="IPR027607">
    <property type="entry name" value="Surf_Exclu_SEC10/PgrA"/>
</dbReference>
<evidence type="ECO:0000313" key="9">
    <source>
        <dbReference type="Proteomes" id="UP000004483"/>
    </source>
</evidence>
<organism evidence="8 9">
    <name type="scientific">Limosilactobacillus vaginalis DSM 5837 = ATCC 49540</name>
    <dbReference type="NCBI Taxonomy" id="1423814"/>
    <lineage>
        <taxon>Bacteria</taxon>
        <taxon>Bacillati</taxon>
        <taxon>Bacillota</taxon>
        <taxon>Bacilli</taxon>
        <taxon>Lactobacillales</taxon>
        <taxon>Lactobacillaceae</taxon>
        <taxon>Limosilactobacillus</taxon>
    </lineage>
</organism>